<dbReference type="AlphaFoldDB" id="A0A7J9UV28"/>
<dbReference type="Proteomes" id="UP000429644">
    <property type="component" value="Unassembled WGS sequence"/>
</dbReference>
<evidence type="ECO:0000313" key="3">
    <source>
        <dbReference type="EMBL" id="MPV88457.1"/>
    </source>
</evidence>
<dbReference type="Pfam" id="PF01796">
    <property type="entry name" value="OB_ChsH2_C"/>
    <property type="match status" value="1"/>
</dbReference>
<evidence type="ECO:0000259" key="1">
    <source>
        <dbReference type="Pfam" id="PF01796"/>
    </source>
</evidence>
<dbReference type="Pfam" id="PF12172">
    <property type="entry name" value="zf-ChsH2"/>
    <property type="match status" value="1"/>
</dbReference>
<feature type="domain" description="ChsH2 rubredoxin-like zinc ribbon" evidence="2">
    <location>
        <begin position="24"/>
        <end position="59"/>
    </location>
</feature>
<proteinExistence type="predicted"/>
<evidence type="ECO:0000313" key="4">
    <source>
        <dbReference type="Proteomes" id="UP000429644"/>
    </source>
</evidence>
<comment type="caution">
    <text evidence="3">The sequence shown here is derived from an EMBL/GenBank/DDBJ whole genome shotgun (WGS) entry which is preliminary data.</text>
</comment>
<dbReference type="InterPro" id="IPR022002">
    <property type="entry name" value="ChsH2_Znr"/>
</dbReference>
<dbReference type="InterPro" id="IPR002878">
    <property type="entry name" value="ChsH2_C"/>
</dbReference>
<dbReference type="SUPFAM" id="SSF50249">
    <property type="entry name" value="Nucleic acid-binding proteins"/>
    <property type="match status" value="1"/>
</dbReference>
<dbReference type="PANTHER" id="PTHR34075:SF5">
    <property type="entry name" value="BLR3430 PROTEIN"/>
    <property type="match status" value="1"/>
</dbReference>
<reference evidence="3 4" key="1">
    <citation type="submission" date="2019-10" db="EMBL/GenBank/DDBJ databases">
        <title>Georgenia wutianyii sp. nov. and Georgenia yuyongxinii sp. nov. isolated from plateau pika (Ochotona curzoniae) in the Qinghai-Tibet plateau of China.</title>
        <authorList>
            <person name="Tian Z."/>
        </authorList>
    </citation>
    <scope>NUCLEOTIDE SEQUENCE [LARGE SCALE GENOMIC DNA]</scope>
    <source>
        <strain evidence="3 4">JCM 15130</strain>
    </source>
</reference>
<dbReference type="InterPro" id="IPR052513">
    <property type="entry name" value="Thioester_dehydratase-like"/>
</dbReference>
<dbReference type="PANTHER" id="PTHR34075">
    <property type="entry name" value="BLR3430 PROTEIN"/>
    <property type="match status" value="1"/>
</dbReference>
<feature type="domain" description="ChsH2 C-terminal OB-fold" evidence="1">
    <location>
        <begin position="61"/>
        <end position="127"/>
    </location>
</feature>
<keyword evidence="4" id="KW-1185">Reference proteome</keyword>
<dbReference type="RefSeq" id="WP_152231126.1">
    <property type="nucleotide sequence ID" value="NZ_BAAAOT010000011.1"/>
</dbReference>
<sequence length="150" mass="16278">MSSPIGTGGGLRPVIDDPDTRGFFAAARDHRLVVQTCRDCGQQQQPPRPRCRTCRGGDLGWADVPGVGTVHTWTVVEHQINPHFPTPYTAVLVDVEPRPGEPPVRFLGHLGGRPPLAVGDPVRVTFVDLGDGTILPNWEPARDDATPRTH</sequence>
<accession>A0A7J9UV28</accession>
<dbReference type="InterPro" id="IPR012340">
    <property type="entry name" value="NA-bd_OB-fold"/>
</dbReference>
<gene>
    <name evidence="3" type="ORF">GB882_07240</name>
</gene>
<dbReference type="EMBL" id="WHPD01001577">
    <property type="protein sequence ID" value="MPV88457.1"/>
    <property type="molecule type" value="Genomic_DNA"/>
</dbReference>
<protein>
    <submittedName>
        <fullName evidence="3">3-ketoacyl-CoA thiolase</fullName>
    </submittedName>
</protein>
<organism evidence="3 4">
    <name type="scientific">Georgenia ruanii</name>
    <dbReference type="NCBI Taxonomy" id="348442"/>
    <lineage>
        <taxon>Bacteria</taxon>
        <taxon>Bacillati</taxon>
        <taxon>Actinomycetota</taxon>
        <taxon>Actinomycetes</taxon>
        <taxon>Micrococcales</taxon>
        <taxon>Bogoriellaceae</taxon>
        <taxon>Georgenia</taxon>
    </lineage>
</organism>
<name>A0A7J9UV28_9MICO</name>
<dbReference type="OrthoDB" id="7470921at2"/>
<dbReference type="Gene3D" id="6.10.30.10">
    <property type="match status" value="1"/>
</dbReference>
<evidence type="ECO:0000259" key="2">
    <source>
        <dbReference type="Pfam" id="PF12172"/>
    </source>
</evidence>